<evidence type="ECO:0000256" key="7">
    <source>
        <dbReference type="ARBA" id="ARBA00023237"/>
    </source>
</evidence>
<organism evidence="11">
    <name type="scientific">uncultured Muribaculaceae bacterium</name>
    <dbReference type="NCBI Taxonomy" id="2301481"/>
    <lineage>
        <taxon>Bacteria</taxon>
        <taxon>Pseudomonadati</taxon>
        <taxon>Bacteroidota</taxon>
        <taxon>Bacteroidia</taxon>
        <taxon>Bacteroidales</taxon>
        <taxon>Muribaculaceae</taxon>
        <taxon>environmental samples</taxon>
    </lineage>
</organism>
<dbReference type="SUPFAM" id="SSF49464">
    <property type="entry name" value="Carboxypeptidase regulatory domain-like"/>
    <property type="match status" value="1"/>
</dbReference>
<dbReference type="PANTHER" id="PTHR30069">
    <property type="entry name" value="TONB-DEPENDENT OUTER MEMBRANE RECEPTOR"/>
    <property type="match status" value="1"/>
</dbReference>
<accession>A0A6G8F3Y1</accession>
<evidence type="ECO:0000256" key="4">
    <source>
        <dbReference type="ARBA" id="ARBA00022692"/>
    </source>
</evidence>
<evidence type="ECO:0000256" key="5">
    <source>
        <dbReference type="ARBA" id="ARBA00022729"/>
    </source>
</evidence>
<keyword evidence="6 8" id="KW-0472">Membrane</keyword>
<dbReference type="PROSITE" id="PS52016">
    <property type="entry name" value="TONB_DEPENDENT_REC_3"/>
    <property type="match status" value="1"/>
</dbReference>
<dbReference type="GO" id="GO:0044718">
    <property type="term" value="P:siderophore transmembrane transport"/>
    <property type="evidence" value="ECO:0007669"/>
    <property type="project" value="TreeGrafter"/>
</dbReference>
<evidence type="ECO:0000256" key="6">
    <source>
        <dbReference type="ARBA" id="ARBA00023136"/>
    </source>
</evidence>
<keyword evidence="5 9" id="KW-0732">Signal</keyword>
<name>A0A6G8F3Y1_9BACT</name>
<dbReference type="NCBIfam" id="TIGR04057">
    <property type="entry name" value="SusC_RagA_signa"/>
    <property type="match status" value="1"/>
</dbReference>
<dbReference type="Pfam" id="PF07715">
    <property type="entry name" value="Plug"/>
    <property type="match status" value="1"/>
</dbReference>
<evidence type="ECO:0000256" key="1">
    <source>
        <dbReference type="ARBA" id="ARBA00004571"/>
    </source>
</evidence>
<dbReference type="FunFam" id="2.170.130.10:FF:000003">
    <property type="entry name" value="SusC/RagA family TonB-linked outer membrane protein"/>
    <property type="match status" value="1"/>
</dbReference>
<dbReference type="InterPro" id="IPR023996">
    <property type="entry name" value="TonB-dep_OMP_SusC/RagA"/>
</dbReference>
<evidence type="ECO:0000256" key="9">
    <source>
        <dbReference type="SAM" id="SignalP"/>
    </source>
</evidence>
<feature type="chain" id="PRO_5026190445" evidence="9">
    <location>
        <begin position="28"/>
        <end position="1029"/>
    </location>
</feature>
<comment type="subcellular location">
    <subcellularLocation>
        <location evidence="1 8">Cell outer membrane</location>
        <topology evidence="1 8">Multi-pass membrane protein</topology>
    </subcellularLocation>
</comment>
<dbReference type="Pfam" id="PF13715">
    <property type="entry name" value="CarbopepD_reg_2"/>
    <property type="match status" value="1"/>
</dbReference>
<proteinExistence type="inferred from homology"/>
<dbReference type="PANTHER" id="PTHR30069:SF29">
    <property type="entry name" value="HEMOGLOBIN AND HEMOGLOBIN-HAPTOGLOBIN-BINDING PROTEIN 1-RELATED"/>
    <property type="match status" value="1"/>
</dbReference>
<dbReference type="InterPro" id="IPR012910">
    <property type="entry name" value="Plug_dom"/>
</dbReference>
<dbReference type="Gene3D" id="2.170.130.10">
    <property type="entry name" value="TonB-dependent receptor, plug domain"/>
    <property type="match status" value="1"/>
</dbReference>
<protein>
    <submittedName>
        <fullName evidence="11">SusC/RagA family TonB-linked outer membrane protein</fullName>
    </submittedName>
</protein>
<evidence type="ECO:0000259" key="10">
    <source>
        <dbReference type="Pfam" id="PF07715"/>
    </source>
</evidence>
<evidence type="ECO:0000256" key="8">
    <source>
        <dbReference type="PROSITE-ProRule" id="PRU01360"/>
    </source>
</evidence>
<comment type="similarity">
    <text evidence="8">Belongs to the TonB-dependent receptor family.</text>
</comment>
<dbReference type="GO" id="GO:0009279">
    <property type="term" value="C:cell outer membrane"/>
    <property type="evidence" value="ECO:0007669"/>
    <property type="project" value="UniProtKB-SubCell"/>
</dbReference>
<evidence type="ECO:0000313" key="11">
    <source>
        <dbReference type="EMBL" id="QIM10886.1"/>
    </source>
</evidence>
<dbReference type="InterPro" id="IPR023997">
    <property type="entry name" value="TonB-dep_OMP_SusC/RagA_CS"/>
</dbReference>
<feature type="signal peptide" evidence="9">
    <location>
        <begin position="1"/>
        <end position="27"/>
    </location>
</feature>
<dbReference type="Gene3D" id="2.60.40.1120">
    <property type="entry name" value="Carboxypeptidase-like, regulatory domain"/>
    <property type="match status" value="1"/>
</dbReference>
<dbReference type="EMBL" id="MT002444">
    <property type="protein sequence ID" value="QIM10886.1"/>
    <property type="molecule type" value="Genomic_DNA"/>
</dbReference>
<evidence type="ECO:0000256" key="3">
    <source>
        <dbReference type="ARBA" id="ARBA00022452"/>
    </source>
</evidence>
<dbReference type="FunFam" id="2.60.40.1120:FF:000003">
    <property type="entry name" value="Outer membrane protein Omp121"/>
    <property type="match status" value="1"/>
</dbReference>
<dbReference type="InterPro" id="IPR008969">
    <property type="entry name" value="CarboxyPept-like_regulatory"/>
</dbReference>
<dbReference type="Gene3D" id="2.40.170.20">
    <property type="entry name" value="TonB-dependent receptor, beta-barrel domain"/>
    <property type="match status" value="1"/>
</dbReference>
<keyword evidence="4 8" id="KW-0812">Transmembrane</keyword>
<gene>
    <name evidence="11" type="ORF">Muribac1_0950</name>
</gene>
<dbReference type="NCBIfam" id="TIGR04056">
    <property type="entry name" value="OMP_RagA_SusC"/>
    <property type="match status" value="1"/>
</dbReference>
<keyword evidence="3 8" id="KW-1134">Transmembrane beta strand</keyword>
<dbReference type="GO" id="GO:0015344">
    <property type="term" value="F:siderophore uptake transmembrane transporter activity"/>
    <property type="evidence" value="ECO:0007669"/>
    <property type="project" value="TreeGrafter"/>
</dbReference>
<keyword evidence="2 8" id="KW-0813">Transport</keyword>
<dbReference type="SUPFAM" id="SSF56935">
    <property type="entry name" value="Porins"/>
    <property type="match status" value="1"/>
</dbReference>
<dbReference type="InterPro" id="IPR037066">
    <property type="entry name" value="Plug_dom_sf"/>
</dbReference>
<dbReference type="AlphaFoldDB" id="A0A6G8F3Y1"/>
<feature type="domain" description="TonB-dependent receptor plug" evidence="10">
    <location>
        <begin position="133"/>
        <end position="239"/>
    </location>
</feature>
<sequence length="1029" mass="115253">MKISSGNRWYALGLTLSLCTFPLTASAIPASASPAAAESKASTQTIKGTVLDKTSREPLIGVTVTVKGSSTGTVTDIDGNYSINAPKSATLVFSYVGYAPFETKAENNLEVLLAEDTQALEEVVVVGYGVQKKASVTGSVSTVKGSELKTTGVANVTNTFAGKLPGVVANNRTGEPGNDYSDIFIRGKGTLNNNSPLIIIDGVANREGLERLNPNDIESINVLKDASAAIYGAQAANGVILVTTKRGNSGKPSISYSGSFTLSQNTRTPNLMNAYENMTWTDEIRKGNGQAPLYENIKKGYLDGTINRDQYGDTDWMDAIFTKAAPSTRHSLSIKGGNDNVRYYVSGDYTYQKPNYRDTKLNFQTYQVRSNLDINIFKDLKVGVDLAARREQRKNSVIPTGDIFWEAFMAYPWLYDYYPNGLPGPGLSNGNNLAILVKGDETGYNKINDTFIDSKFSFDLQMPWITEGLSFSGYAAIDYRVRDQKQLWDVWDTYDYNSNTGEYVRKTTNMNGNNISLQNSNNNYSTTSYLLKLGYDRTFGDHRVGAFVAYEQSKYQGEGFWAWRGYYLSDKPDYLDFGADKEKTNGGVGYVSSRQNIFGRFNYSFMDKYLVEFTIRRDGSMNFAPSKRWGTFPGVSVGWRLSQEKFMENLADVVNELKLRASWGKLGNDRVNSFQYLSVYNMQNGAILGTTPNINKGFVPGRIGNPNITWEKVDSRNIAVDGTLWNGLLGFTAEYFYQNRTDILTPKQASIPYYTGLTLPDQNIGEVSNQGFELMLSHRNRIGNVTYNISGNLTYTKNKIKFFDEAANTPEWQRRTGHSLDSWLMYKTDGIYQTWDEINSTPHFANAQPGDIKYVDIDGDGQITDNDRIRSEYGNVPRLVYGLNLAAEWKGFEFGMLWTGQGCAEQMIVPYSYNLDKEFYNNRWISAEETPNAKYPRAFDKDDYENTRWSDFWLYDASFLRLKNLEIAYSLPQSVLNKIKLQGVRFALTGTNLFTIDKVKVQDPEATATSTGQSYPLARTYTFSLNLTF</sequence>
<keyword evidence="7 8" id="KW-0998">Cell outer membrane</keyword>
<reference evidence="11" key="1">
    <citation type="journal article" date="2020" name="J. ISSAAS">
        <title>Lactobacilli and other gastrointestinal microbiota of Peromyscus leucopus, reservoir host for agents of Lyme disease and other zoonoses in North America.</title>
        <authorList>
            <person name="Milovic A."/>
            <person name="Bassam K."/>
            <person name="Shao H."/>
            <person name="Chatzistamou I."/>
            <person name="Tufts D.M."/>
            <person name="Diuk-Wasser M."/>
            <person name="Barbour A.G."/>
        </authorList>
    </citation>
    <scope>NUCLEOTIDE SEQUENCE</scope>
    <source>
        <strain evidence="11">LL71</strain>
    </source>
</reference>
<dbReference type="InterPro" id="IPR039426">
    <property type="entry name" value="TonB-dep_rcpt-like"/>
</dbReference>
<dbReference type="InterPro" id="IPR036942">
    <property type="entry name" value="Beta-barrel_TonB_sf"/>
</dbReference>
<evidence type="ECO:0000256" key="2">
    <source>
        <dbReference type="ARBA" id="ARBA00022448"/>
    </source>
</evidence>